<gene>
    <name evidence="1" type="ORF">CH365_01550</name>
</gene>
<dbReference type="Proteomes" id="UP000231843">
    <property type="component" value="Unassembled WGS sequence"/>
</dbReference>
<dbReference type="OrthoDB" id="345546at2"/>
<organism evidence="1 2">
    <name type="scientific">Leptospira neocaledonica</name>
    <dbReference type="NCBI Taxonomy" id="2023192"/>
    <lineage>
        <taxon>Bacteria</taxon>
        <taxon>Pseudomonadati</taxon>
        <taxon>Spirochaetota</taxon>
        <taxon>Spirochaetia</taxon>
        <taxon>Leptospirales</taxon>
        <taxon>Leptospiraceae</taxon>
        <taxon>Leptospira</taxon>
    </lineage>
</organism>
<dbReference type="AlphaFoldDB" id="A0A2N0A3N6"/>
<name>A0A2N0A3N6_9LEPT</name>
<dbReference type="EMBL" id="NPEA01000001">
    <property type="protein sequence ID" value="PJZ78940.1"/>
    <property type="molecule type" value="Genomic_DNA"/>
</dbReference>
<accession>A0A2N0A3N6</accession>
<comment type="caution">
    <text evidence="1">The sequence shown here is derived from an EMBL/GenBank/DDBJ whole genome shotgun (WGS) entry which is preliminary data.</text>
</comment>
<protein>
    <submittedName>
        <fullName evidence="1">Uncharacterized protein</fullName>
    </submittedName>
</protein>
<keyword evidence="2" id="KW-1185">Reference proteome</keyword>
<proteinExistence type="predicted"/>
<reference evidence="1 2" key="1">
    <citation type="submission" date="2017-07" db="EMBL/GenBank/DDBJ databases">
        <title>Leptospira spp. isolated from tropical soils.</title>
        <authorList>
            <person name="Thibeaux R."/>
            <person name="Iraola G."/>
            <person name="Ferres I."/>
            <person name="Bierque E."/>
            <person name="Girault D."/>
            <person name="Soupe-Gilbert M.-E."/>
            <person name="Picardeau M."/>
            <person name="Goarant C."/>
        </authorList>
    </citation>
    <scope>NUCLEOTIDE SEQUENCE [LARGE SCALE GENOMIC DNA]</scope>
    <source>
        <strain evidence="1 2">ES4-C-A1</strain>
    </source>
</reference>
<sequence>MQTDFGNFLKNAKRWRRGAPFSKKMLMEISNSFELLDEPKKGKFFPKILQILFPSFFKNHQKPSK</sequence>
<evidence type="ECO:0000313" key="1">
    <source>
        <dbReference type="EMBL" id="PJZ78940.1"/>
    </source>
</evidence>
<evidence type="ECO:0000313" key="2">
    <source>
        <dbReference type="Proteomes" id="UP000231843"/>
    </source>
</evidence>